<evidence type="ECO:0000313" key="3">
    <source>
        <dbReference type="Proteomes" id="UP001153365"/>
    </source>
</evidence>
<feature type="compositionally biased region" description="Polar residues" evidence="1">
    <location>
        <begin position="761"/>
        <end position="774"/>
    </location>
</feature>
<evidence type="ECO:0000256" key="1">
    <source>
        <dbReference type="SAM" id="MobiDB-lite"/>
    </source>
</evidence>
<feature type="region of interest" description="Disordered" evidence="1">
    <location>
        <begin position="748"/>
        <end position="774"/>
    </location>
</feature>
<name>A0AAV0ANV4_PHAPC</name>
<protein>
    <submittedName>
        <fullName evidence="2">Uncharacterized protein</fullName>
    </submittedName>
</protein>
<feature type="region of interest" description="Disordered" evidence="1">
    <location>
        <begin position="187"/>
        <end position="243"/>
    </location>
</feature>
<reference evidence="2" key="1">
    <citation type="submission" date="2022-06" db="EMBL/GenBank/DDBJ databases">
        <authorList>
            <consortium name="SYNGENTA / RWTH Aachen University"/>
        </authorList>
    </citation>
    <scope>NUCLEOTIDE SEQUENCE</scope>
</reference>
<feature type="compositionally biased region" description="Polar residues" evidence="1">
    <location>
        <begin position="1"/>
        <end position="11"/>
    </location>
</feature>
<comment type="caution">
    <text evidence="2">The sequence shown here is derived from an EMBL/GenBank/DDBJ whole genome shotgun (WGS) entry which is preliminary data.</text>
</comment>
<sequence length="931" mass="102857">MEYITNTASNCSGGGSDARSSPHPSESSQPSFAFFQPQTNSLHNHSSRLFSHSTFLHTPPSCVYETFKAQDRPNSAKGLSRCSTESISPKSPPLTSHSVIASTASPRSLISESMGIDSSTPPISFDYPTPVSALSFPAPVFFPREQTPSSQVQTSVLPTLSNSVSAGLSSSNIITSSSNNSSFHPWVGHNSPSINHQISGSRFPSGSSHSHSDQVNSDKSSRRWTPEQSEIPQQHSSLPQSIGDQTQSLAALGSPVAIEQPNSPPLYISYLDGIHQGLGESDFVSQSRGSEELCNSIRVSHPLPGIYSAFEPAIHASNVPVGAFSEESTNDHSQFNPNSLGLCSPLPHHSSSAVSHENSSPNIGVPPVWLETEGLTSYEESSNDCHQSRDYHFSVNHLTSPLGSSLYINQEVNRSAIGLHLNINSGYMVTQETHNDRTRLESSRLGVERSASILSTPRINPISKKKKRELKEDEAICGICGVWMARLTLRGSAEELSVVGGYEILHTCKMCQEKRRPEGPEIRGINQDLNPGFSNISSLERHDLSNMRLKPEGTVQTVPTTFRKRNRRTDDVTAPTTCDCCARQLGIGGIVPRNGRSAIQFAVEVVCAHCVKNFRRCTDCGGGGGSRLGVGKWRCKELFSDGRRTCVLSHQRQGASTETKTVVWRISDIIEKAELETLVTQIKELLKYSLYAALATPEMLESGLARVSNFEGIKAMYTNGWEQVEPLIREDVEIKLGRRRYLGLKWTKPHPRKGSKRLSPGATNDSQKLKSQSNMLLEPGKDLSGFVLSEWDMKKGTLFVSVAMPWQSGDALESTANLAHQSILQARADREKMIRSLATERNVEIAEVVKQYPPIEHLWTILFFSREARLVQFLEKRRKFLPLEDYLNQYPDAHRSMFPPERDCYVPAQDQMGWTVWVRRESSTATKIKKN</sequence>
<keyword evidence="3" id="KW-1185">Reference proteome</keyword>
<accession>A0AAV0ANV4</accession>
<feature type="compositionally biased region" description="Polar residues" evidence="1">
    <location>
        <begin position="81"/>
        <end position="98"/>
    </location>
</feature>
<dbReference type="AlphaFoldDB" id="A0AAV0ANV4"/>
<organism evidence="2 3">
    <name type="scientific">Phakopsora pachyrhizi</name>
    <name type="common">Asian soybean rust disease fungus</name>
    <dbReference type="NCBI Taxonomy" id="170000"/>
    <lineage>
        <taxon>Eukaryota</taxon>
        <taxon>Fungi</taxon>
        <taxon>Dikarya</taxon>
        <taxon>Basidiomycota</taxon>
        <taxon>Pucciniomycotina</taxon>
        <taxon>Pucciniomycetes</taxon>
        <taxon>Pucciniales</taxon>
        <taxon>Phakopsoraceae</taxon>
        <taxon>Phakopsora</taxon>
    </lineage>
</organism>
<dbReference type="Proteomes" id="UP001153365">
    <property type="component" value="Unassembled WGS sequence"/>
</dbReference>
<evidence type="ECO:0000313" key="2">
    <source>
        <dbReference type="EMBL" id="CAH7668889.1"/>
    </source>
</evidence>
<dbReference type="EMBL" id="CALTRL010000616">
    <property type="protein sequence ID" value="CAH7668889.1"/>
    <property type="molecule type" value="Genomic_DNA"/>
</dbReference>
<proteinExistence type="predicted"/>
<feature type="region of interest" description="Disordered" evidence="1">
    <location>
        <begin position="74"/>
        <end position="98"/>
    </location>
</feature>
<gene>
    <name evidence="2" type="ORF">PPACK8108_LOCUS3456</name>
</gene>
<feature type="region of interest" description="Disordered" evidence="1">
    <location>
        <begin position="1"/>
        <end position="33"/>
    </location>
</feature>
<feature type="compositionally biased region" description="Low complexity" evidence="1">
    <location>
        <begin position="199"/>
        <end position="209"/>
    </location>
</feature>
<feature type="compositionally biased region" description="Low complexity" evidence="1">
    <location>
        <begin position="17"/>
        <end position="31"/>
    </location>
</feature>
<feature type="compositionally biased region" description="Polar residues" evidence="1">
    <location>
        <begin position="226"/>
        <end position="243"/>
    </location>
</feature>